<evidence type="ECO:0000313" key="1">
    <source>
        <dbReference type="EMBL" id="KKB08353.1"/>
    </source>
</evidence>
<dbReference type="PROSITE" id="PS51197">
    <property type="entry name" value="HTH_RRF2_2"/>
    <property type="match status" value="1"/>
</dbReference>
<dbReference type="RefSeq" id="WP_046106433.1">
    <property type="nucleotide sequence ID" value="NZ_JZEY01000061.1"/>
</dbReference>
<comment type="caution">
    <text evidence="1">The sequence shown here is derived from an EMBL/GenBank/DDBJ whole genome shotgun (WGS) entry which is preliminary data.</text>
</comment>
<name>A0A0F5FHS7_9HYPH</name>
<keyword evidence="2" id="KW-1185">Reference proteome</keyword>
<dbReference type="STRING" id="429727.VE26_15260"/>
<gene>
    <name evidence="1" type="ORF">VE26_15260</name>
</gene>
<accession>A0A0F5FHS7</accession>
<dbReference type="EMBL" id="JZEY01000061">
    <property type="protein sequence ID" value="KKB08353.1"/>
    <property type="molecule type" value="Genomic_DNA"/>
</dbReference>
<dbReference type="SUPFAM" id="SSF46785">
    <property type="entry name" value="Winged helix' DNA-binding domain"/>
    <property type="match status" value="1"/>
</dbReference>
<dbReference type="PATRIC" id="fig|429727.3.peg.3126"/>
<dbReference type="InterPro" id="IPR036390">
    <property type="entry name" value="WH_DNA-bd_sf"/>
</dbReference>
<sequence>MPRDTRMSRMLHVLIHMDRHVERATSERIAQMLDTNPVVVRRMMAGFREAGIVTSEKGHGGGWTLARALDQISLLDVYRAIGEPALFNIGPDAEVATCLVERAVDARMGETLSEAEQLLMTRFASIRVSDIAQDFERRFAKMKAAGEIGEAVMHRWTNG</sequence>
<dbReference type="PANTHER" id="PTHR33221">
    <property type="entry name" value="WINGED HELIX-TURN-HELIX TRANSCRIPTIONAL REGULATOR, RRF2 FAMILY"/>
    <property type="match status" value="1"/>
</dbReference>
<dbReference type="InterPro" id="IPR000944">
    <property type="entry name" value="Tscrpt_reg_Rrf2"/>
</dbReference>
<dbReference type="GO" id="GO:0003700">
    <property type="term" value="F:DNA-binding transcription factor activity"/>
    <property type="evidence" value="ECO:0007669"/>
    <property type="project" value="TreeGrafter"/>
</dbReference>
<dbReference type="PANTHER" id="PTHR33221:SF15">
    <property type="entry name" value="HTH-TYPE TRANSCRIPTIONAL REGULATOR YWGB-RELATED"/>
    <property type="match status" value="1"/>
</dbReference>
<dbReference type="Pfam" id="PF02082">
    <property type="entry name" value="Rrf2"/>
    <property type="match status" value="1"/>
</dbReference>
<organism evidence="1 2">
    <name type="scientific">Devosia chinhatensis</name>
    <dbReference type="NCBI Taxonomy" id="429727"/>
    <lineage>
        <taxon>Bacteria</taxon>
        <taxon>Pseudomonadati</taxon>
        <taxon>Pseudomonadota</taxon>
        <taxon>Alphaproteobacteria</taxon>
        <taxon>Hyphomicrobiales</taxon>
        <taxon>Devosiaceae</taxon>
        <taxon>Devosia</taxon>
    </lineage>
</organism>
<dbReference type="InterPro" id="IPR036388">
    <property type="entry name" value="WH-like_DNA-bd_sf"/>
</dbReference>
<protein>
    <submittedName>
        <fullName evidence="1">Rrf2 family transcriptional regulator</fullName>
    </submittedName>
</protein>
<dbReference type="OrthoDB" id="9800506at2"/>
<dbReference type="Proteomes" id="UP000033649">
    <property type="component" value="Unassembled WGS sequence"/>
</dbReference>
<dbReference type="AlphaFoldDB" id="A0A0F5FHS7"/>
<reference evidence="1 2" key="1">
    <citation type="submission" date="2015-03" db="EMBL/GenBank/DDBJ databases">
        <authorList>
            <person name="Hassan Y."/>
            <person name="Lepp D."/>
            <person name="Li X.-Z."/>
            <person name="Zhou T."/>
        </authorList>
    </citation>
    <scope>NUCLEOTIDE SEQUENCE [LARGE SCALE GENOMIC DNA]</scope>
    <source>
        <strain evidence="1 2">IPL18</strain>
    </source>
</reference>
<dbReference type="Gene3D" id="1.10.10.10">
    <property type="entry name" value="Winged helix-like DNA-binding domain superfamily/Winged helix DNA-binding domain"/>
    <property type="match status" value="1"/>
</dbReference>
<proteinExistence type="predicted"/>
<evidence type="ECO:0000313" key="2">
    <source>
        <dbReference type="Proteomes" id="UP000033649"/>
    </source>
</evidence>
<dbReference type="GO" id="GO:0005829">
    <property type="term" value="C:cytosol"/>
    <property type="evidence" value="ECO:0007669"/>
    <property type="project" value="TreeGrafter"/>
</dbReference>